<dbReference type="EMBL" id="CP078078">
    <property type="protein sequence ID" value="UPL16753.1"/>
    <property type="molecule type" value="Genomic_DNA"/>
</dbReference>
<dbReference type="InterPro" id="IPR013830">
    <property type="entry name" value="SGNH_hydro"/>
</dbReference>
<gene>
    <name evidence="2" type="ORF">KV397_02755</name>
</gene>
<dbReference type="Proteomes" id="UP000830631">
    <property type="component" value="Chromosome"/>
</dbReference>
<accession>A0ABY4IZ75</accession>
<evidence type="ECO:0000313" key="2">
    <source>
        <dbReference type="EMBL" id="UPL16753.1"/>
    </source>
</evidence>
<evidence type="ECO:0000259" key="1">
    <source>
        <dbReference type="Pfam" id="PF13472"/>
    </source>
</evidence>
<keyword evidence="3" id="KW-1185">Reference proteome</keyword>
<dbReference type="SUPFAM" id="SSF52266">
    <property type="entry name" value="SGNH hydrolase"/>
    <property type="match status" value="1"/>
</dbReference>
<dbReference type="InterPro" id="IPR036514">
    <property type="entry name" value="SGNH_hydro_sf"/>
</dbReference>
<sequence>MIRPVLSDARRRILTAAASVALLVGTIAVMYRRIMYPPVPRLGEDRIRVAAVGDSNTYGAGVLFRGRARRAYPGRLQRILGDRYQVLNYGVNRRTLQRDGDWPYDETPHAAASLASQPDIALIMLGSNDARGDNWNPERYASELADFAERYRARGATVFLLTPPVAFENRRGVDERIIASEVAPLVRRVASDLHIDLIDVFEVTARTVTSHRDGIHLGARSSALVAATVAGAIRLSRRTPTPTP</sequence>
<name>A0ABY4IZ75_9MICO</name>
<reference evidence="2 3" key="1">
    <citation type="submission" date="2021-06" db="EMBL/GenBank/DDBJ databases">
        <title>Genome-based taxonomic framework of Microbacterium strains isolated from marine environment, the description of four new species and reclassification of four preexisting species.</title>
        <authorList>
            <person name="Lee S.D."/>
            <person name="Kim S.-M."/>
            <person name="Byeon Y.-S."/>
            <person name="Yang H.L."/>
            <person name="Kim I.S."/>
        </authorList>
    </citation>
    <scope>NUCLEOTIDE SEQUENCE [LARGE SCALE GENOMIC DNA]</scope>
    <source>
        <strain evidence="2 3">KSW4-10</strain>
    </source>
</reference>
<feature type="domain" description="SGNH hydrolase-type esterase" evidence="1">
    <location>
        <begin position="51"/>
        <end position="220"/>
    </location>
</feature>
<protein>
    <recommendedName>
        <fullName evidence="1">SGNH hydrolase-type esterase domain-containing protein</fullName>
    </recommendedName>
</protein>
<dbReference type="Pfam" id="PF13472">
    <property type="entry name" value="Lipase_GDSL_2"/>
    <property type="match status" value="1"/>
</dbReference>
<proteinExistence type="predicted"/>
<dbReference type="RefSeq" id="WP_261812114.1">
    <property type="nucleotide sequence ID" value="NZ_CP078078.1"/>
</dbReference>
<dbReference type="Gene3D" id="3.40.50.1110">
    <property type="entry name" value="SGNH hydrolase"/>
    <property type="match status" value="1"/>
</dbReference>
<evidence type="ECO:0000313" key="3">
    <source>
        <dbReference type="Proteomes" id="UP000830631"/>
    </source>
</evidence>
<organism evidence="2 3">
    <name type="scientific">Microbacterium aurugineum</name>
    <dbReference type="NCBI Taxonomy" id="2851642"/>
    <lineage>
        <taxon>Bacteria</taxon>
        <taxon>Bacillati</taxon>
        <taxon>Actinomycetota</taxon>
        <taxon>Actinomycetes</taxon>
        <taxon>Micrococcales</taxon>
        <taxon>Microbacteriaceae</taxon>
        <taxon>Microbacterium</taxon>
    </lineage>
</organism>